<dbReference type="InterPro" id="IPR000203">
    <property type="entry name" value="GPS"/>
</dbReference>
<dbReference type="FunFam" id="2.60.40.60:FF:000013">
    <property type="entry name" value="Cadherin EGF LAG seven-pass G-type receptor"/>
    <property type="match status" value="1"/>
</dbReference>
<feature type="transmembrane region" description="Helical" evidence="25">
    <location>
        <begin position="2530"/>
        <end position="2549"/>
    </location>
</feature>
<dbReference type="FunFam" id="1.20.1070.10:FF:000123">
    <property type="entry name" value="cadherin EGF LAG seven-pass G-type receptor 1 isoform X2"/>
    <property type="match status" value="1"/>
</dbReference>
<dbReference type="SMART" id="SM00282">
    <property type="entry name" value="LamG"/>
    <property type="match status" value="2"/>
</dbReference>
<dbReference type="PROSITE" id="PS50261">
    <property type="entry name" value="G_PROTEIN_RECEP_F2_4"/>
    <property type="match status" value="1"/>
</dbReference>
<dbReference type="PANTHER" id="PTHR24026">
    <property type="entry name" value="FAT ATYPICAL CADHERIN-RELATED"/>
    <property type="match status" value="1"/>
</dbReference>
<dbReference type="InterPro" id="IPR015919">
    <property type="entry name" value="Cadherin-like_sf"/>
</dbReference>
<keyword evidence="15 22" id="KW-1015">Disulfide bond</keyword>
<keyword evidence="13" id="KW-0297">G-protein coupled receptor</keyword>
<dbReference type="InterPro" id="IPR001881">
    <property type="entry name" value="EGF-like_Ca-bd_dom"/>
</dbReference>
<dbReference type="PROSITE" id="PS01248">
    <property type="entry name" value="EGF_LAM_1"/>
    <property type="match status" value="1"/>
</dbReference>
<dbReference type="PROSITE" id="PS50221">
    <property type="entry name" value="GAIN_B"/>
    <property type="match status" value="1"/>
</dbReference>
<comment type="caution">
    <text evidence="22">Lacks conserved residue(s) required for the propagation of feature annotation.</text>
</comment>
<evidence type="ECO:0000256" key="2">
    <source>
        <dbReference type="ARBA" id="ARBA00004651"/>
    </source>
</evidence>
<feature type="compositionally biased region" description="Basic and acidic residues" evidence="24">
    <location>
        <begin position="2802"/>
        <end position="2814"/>
    </location>
</feature>
<dbReference type="InterPro" id="IPR000152">
    <property type="entry name" value="EGF-type_Asp/Asn_hydroxyl_site"/>
</dbReference>
<feature type="compositionally biased region" description="Basic and acidic residues" evidence="24">
    <location>
        <begin position="2862"/>
        <end position="2873"/>
    </location>
</feature>
<dbReference type="PRINTS" id="PR00249">
    <property type="entry name" value="GPCRSECRETIN"/>
</dbReference>
<dbReference type="Pfam" id="PF00008">
    <property type="entry name" value="EGF"/>
    <property type="match status" value="3"/>
</dbReference>
<dbReference type="FunFam" id="2.60.40.60:FF:000038">
    <property type="entry name" value="Cadherin EGF LAG seven-pass G-type receptor 3"/>
    <property type="match status" value="1"/>
</dbReference>
<dbReference type="SMART" id="SM00303">
    <property type="entry name" value="GPS"/>
    <property type="match status" value="1"/>
</dbReference>
<dbReference type="Ensembl" id="ENSCCRT00015076253.1">
    <property type="protein sequence ID" value="ENSCCRP00015073856.1"/>
    <property type="gene ID" value="ENSCCRG00015029453.1"/>
</dbReference>
<evidence type="ECO:0000256" key="24">
    <source>
        <dbReference type="SAM" id="MobiDB-lite"/>
    </source>
</evidence>
<feature type="transmembrane region" description="Helical" evidence="25">
    <location>
        <begin position="2635"/>
        <end position="2658"/>
    </location>
</feature>
<dbReference type="SMART" id="SM00112">
    <property type="entry name" value="CA"/>
    <property type="match status" value="9"/>
</dbReference>
<dbReference type="GO" id="GO:0007399">
    <property type="term" value="P:nervous system development"/>
    <property type="evidence" value="ECO:0007669"/>
    <property type="project" value="UniProtKB-ARBA"/>
</dbReference>
<keyword evidence="17" id="KW-0325">Glycoprotein</keyword>
<dbReference type="FunFam" id="2.60.120.200:FF:000059">
    <property type="entry name" value="Cadherin EGF LAG seven-pass G-type receptor 1"/>
    <property type="match status" value="1"/>
</dbReference>
<evidence type="ECO:0000256" key="4">
    <source>
        <dbReference type="ARBA" id="ARBA00022473"/>
    </source>
</evidence>
<dbReference type="InterPro" id="IPR000832">
    <property type="entry name" value="GPCR_2_secretin-like"/>
</dbReference>
<keyword evidence="18" id="KW-0807">Transducer</keyword>
<keyword evidence="11 21" id="KW-0106">Calcium</keyword>
<accession>A0A8C1WXT9</accession>
<evidence type="ECO:0000256" key="16">
    <source>
        <dbReference type="ARBA" id="ARBA00023170"/>
    </source>
</evidence>
<feature type="disulfide bond" evidence="22">
    <location>
        <begin position="1369"/>
        <end position="1378"/>
    </location>
</feature>
<evidence type="ECO:0000256" key="26">
    <source>
        <dbReference type="SAM" id="SignalP"/>
    </source>
</evidence>
<reference evidence="34" key="1">
    <citation type="submission" date="2025-08" db="UniProtKB">
        <authorList>
            <consortium name="Ensembl"/>
        </authorList>
    </citation>
    <scope>IDENTIFICATION</scope>
</reference>
<feature type="domain" description="Cadherin" evidence="33">
    <location>
        <begin position="242"/>
        <end position="349"/>
    </location>
</feature>
<dbReference type="Pfam" id="PF00028">
    <property type="entry name" value="Cadherin"/>
    <property type="match status" value="8"/>
</dbReference>
<dbReference type="PRINTS" id="PR00205">
    <property type="entry name" value="CADHERIN"/>
</dbReference>
<feature type="domain" description="Laminin G" evidence="27">
    <location>
        <begin position="1669"/>
        <end position="1850"/>
    </location>
</feature>
<dbReference type="FunFam" id="2.10.25.10:FF:000156">
    <property type="entry name" value="cadherin EGF LAG seven-pass G-type receptor 2"/>
    <property type="match status" value="1"/>
</dbReference>
<dbReference type="SMART" id="SM00008">
    <property type="entry name" value="HormR"/>
    <property type="match status" value="1"/>
</dbReference>
<evidence type="ECO:0000256" key="23">
    <source>
        <dbReference type="PROSITE-ProRule" id="PRU00460"/>
    </source>
</evidence>
<dbReference type="PROSITE" id="PS00010">
    <property type="entry name" value="ASX_HYDROXYL"/>
    <property type="match status" value="1"/>
</dbReference>
<proteinExistence type="inferred from homology"/>
<dbReference type="FunFam" id="2.10.25.10:FF:000113">
    <property type="entry name" value="Cadherin, EGF LAG seven-pass G-type receptor 3"/>
    <property type="match status" value="1"/>
</dbReference>
<evidence type="ECO:0000256" key="8">
    <source>
        <dbReference type="ARBA" id="ARBA00022692"/>
    </source>
</evidence>
<evidence type="ECO:0000259" key="33">
    <source>
        <dbReference type="PROSITE" id="PS50268"/>
    </source>
</evidence>
<dbReference type="SUPFAM" id="SSF49899">
    <property type="entry name" value="Concanavalin A-like lectins/glucanases"/>
    <property type="match status" value="2"/>
</dbReference>
<dbReference type="SUPFAM" id="SSF49313">
    <property type="entry name" value="Cadherin-like"/>
    <property type="match status" value="9"/>
</dbReference>
<dbReference type="PROSITE" id="PS50268">
    <property type="entry name" value="CADHERIN_2"/>
    <property type="match status" value="9"/>
</dbReference>
<evidence type="ECO:0000256" key="25">
    <source>
        <dbReference type="SAM" id="Phobius"/>
    </source>
</evidence>
<dbReference type="Proteomes" id="UP000694700">
    <property type="component" value="Unplaced"/>
</dbReference>
<organism evidence="34 35">
    <name type="scientific">Cyprinus carpio</name>
    <name type="common">Common carp</name>
    <dbReference type="NCBI Taxonomy" id="7962"/>
    <lineage>
        <taxon>Eukaryota</taxon>
        <taxon>Metazoa</taxon>
        <taxon>Chordata</taxon>
        <taxon>Craniata</taxon>
        <taxon>Vertebrata</taxon>
        <taxon>Euteleostomi</taxon>
        <taxon>Actinopterygii</taxon>
        <taxon>Neopterygii</taxon>
        <taxon>Teleostei</taxon>
        <taxon>Ostariophysi</taxon>
        <taxon>Cypriniformes</taxon>
        <taxon>Cyprinidae</taxon>
        <taxon>Cyprininae</taxon>
        <taxon>Cyprinus</taxon>
    </lineage>
</organism>
<evidence type="ECO:0000313" key="34">
    <source>
        <dbReference type="Ensembl" id="ENSCCRP00015073856.1"/>
    </source>
</evidence>
<dbReference type="PROSITE" id="PS50025">
    <property type="entry name" value="LAM_G_DOMAIN"/>
    <property type="match status" value="2"/>
</dbReference>
<feature type="domain" description="Cadherin" evidence="33">
    <location>
        <begin position="874"/>
        <end position="979"/>
    </location>
</feature>
<feature type="domain" description="Cadherin" evidence="33">
    <location>
        <begin position="350"/>
        <end position="457"/>
    </location>
</feature>
<dbReference type="PROSITE" id="PS00232">
    <property type="entry name" value="CADHERIN_1"/>
    <property type="match status" value="7"/>
</dbReference>
<comment type="subcellular location">
    <subcellularLocation>
        <location evidence="2">Cell membrane</location>
        <topology evidence="2">Multi-pass membrane protein</topology>
    </subcellularLocation>
</comment>
<dbReference type="InterPro" id="IPR020894">
    <property type="entry name" value="Cadherin_CS"/>
</dbReference>
<evidence type="ECO:0000256" key="14">
    <source>
        <dbReference type="ARBA" id="ARBA00023136"/>
    </source>
</evidence>
<evidence type="ECO:0000259" key="29">
    <source>
        <dbReference type="PROSITE" id="PS50027"/>
    </source>
</evidence>
<dbReference type="FunFam" id="2.60.40.60:FF:000040">
    <property type="entry name" value="cadherin EGF LAG seven-pass G-type receptor 3"/>
    <property type="match status" value="1"/>
</dbReference>
<keyword evidence="10" id="KW-0677">Repeat</keyword>
<dbReference type="InterPro" id="IPR056286">
    <property type="entry name" value="Cadherin_CELSR1-3_9th"/>
</dbReference>
<dbReference type="InterPro" id="IPR002049">
    <property type="entry name" value="LE_dom"/>
</dbReference>
<feature type="transmembrane region" description="Helical" evidence="25">
    <location>
        <begin position="2463"/>
        <end position="2481"/>
    </location>
</feature>
<feature type="domain" description="Cadherin" evidence="33">
    <location>
        <begin position="669"/>
        <end position="770"/>
    </location>
</feature>
<dbReference type="FunFam" id="2.60.40.60:FF:000023">
    <property type="entry name" value="Cadherin EGF LAG seven-pass G-type receptor 3"/>
    <property type="match status" value="2"/>
</dbReference>
<feature type="disulfide bond" evidence="23">
    <location>
        <begin position="1983"/>
        <end position="1995"/>
    </location>
</feature>
<dbReference type="InterPro" id="IPR017981">
    <property type="entry name" value="GPCR_2-like_7TM"/>
</dbReference>
<evidence type="ECO:0000256" key="15">
    <source>
        <dbReference type="ARBA" id="ARBA00023157"/>
    </source>
</evidence>
<evidence type="ECO:0000256" key="21">
    <source>
        <dbReference type="PROSITE-ProRule" id="PRU00043"/>
    </source>
</evidence>
<dbReference type="CDD" id="cd00110">
    <property type="entry name" value="LamG"/>
    <property type="match status" value="2"/>
</dbReference>
<evidence type="ECO:0000256" key="11">
    <source>
        <dbReference type="ARBA" id="ARBA00022837"/>
    </source>
</evidence>
<feature type="domain" description="GAIN-B" evidence="30">
    <location>
        <begin position="2252"/>
        <end position="2419"/>
    </location>
</feature>
<evidence type="ECO:0000256" key="17">
    <source>
        <dbReference type="ARBA" id="ARBA00023180"/>
    </source>
</evidence>
<feature type="compositionally biased region" description="Polar residues" evidence="24">
    <location>
        <begin position="2715"/>
        <end position="2730"/>
    </location>
</feature>
<feature type="domain" description="Cadherin" evidence="33">
    <location>
        <begin position="458"/>
        <end position="563"/>
    </location>
</feature>
<comment type="function">
    <text evidence="1">Receptor that may have an important role in cell/cell signaling during nervous system formation.</text>
</comment>
<dbReference type="Gene3D" id="2.60.120.200">
    <property type="match status" value="2"/>
</dbReference>
<protein>
    <submittedName>
        <fullName evidence="34">Cadherin EGF LAG seven-pass G-type receptor 1b</fullName>
    </submittedName>
</protein>
<dbReference type="FunFam" id="2.60.40.60:FF:000010">
    <property type="entry name" value="Cadherin EGF LAG seven-pass G-type receptor 3"/>
    <property type="match status" value="2"/>
</dbReference>
<dbReference type="GO" id="GO:0005509">
    <property type="term" value="F:calcium ion binding"/>
    <property type="evidence" value="ECO:0007669"/>
    <property type="project" value="UniProtKB-UniRule"/>
</dbReference>
<dbReference type="FunFam" id="4.10.1240.10:FF:000021">
    <property type="entry name" value="Cadherin EGF LAG seven-pass G-type receptor"/>
    <property type="match status" value="1"/>
</dbReference>
<dbReference type="Pfam" id="PF00053">
    <property type="entry name" value="EGF_laminin"/>
    <property type="match status" value="1"/>
</dbReference>
<dbReference type="PROSITE" id="PS50026">
    <property type="entry name" value="EGF_3"/>
    <property type="match status" value="5"/>
</dbReference>
<dbReference type="Pfam" id="PF01825">
    <property type="entry name" value="GPS"/>
    <property type="match status" value="1"/>
</dbReference>
<dbReference type="FunFam" id="1.25.40.610:FF:000005">
    <property type="entry name" value="cadherin EGF LAG seven-pass G-type receptor 2"/>
    <property type="match status" value="1"/>
</dbReference>
<feature type="disulfide bond" evidence="22">
    <location>
        <begin position="1878"/>
        <end position="1887"/>
    </location>
</feature>
<feature type="domain" description="EGF-like" evidence="28">
    <location>
        <begin position="1629"/>
        <end position="1665"/>
    </location>
</feature>
<name>A0A8C1WXT9_CYPCA</name>
<feature type="transmembrane region" description="Helical" evidence="25">
    <location>
        <begin position="2569"/>
        <end position="2589"/>
    </location>
</feature>
<evidence type="ECO:0000313" key="35">
    <source>
        <dbReference type="Proteomes" id="UP000694700"/>
    </source>
</evidence>
<keyword evidence="12 25" id="KW-1133">Transmembrane helix</keyword>
<dbReference type="CDD" id="cd00055">
    <property type="entry name" value="EGF_Lam"/>
    <property type="match status" value="1"/>
</dbReference>
<feature type="domain" description="EGF-like" evidence="28">
    <location>
        <begin position="1383"/>
        <end position="1421"/>
    </location>
</feature>
<dbReference type="SMART" id="SM00180">
    <property type="entry name" value="EGF_Lam"/>
    <property type="match status" value="1"/>
</dbReference>
<keyword evidence="7" id="KW-0597">Phosphoprotein</keyword>
<dbReference type="GO" id="GO:0004930">
    <property type="term" value="F:G protein-coupled receptor activity"/>
    <property type="evidence" value="ECO:0007669"/>
    <property type="project" value="UniProtKB-KW"/>
</dbReference>
<dbReference type="InterPro" id="IPR032471">
    <property type="entry name" value="AGRL2-4_GAIN_subdom_A"/>
</dbReference>
<evidence type="ECO:0000256" key="19">
    <source>
        <dbReference type="ARBA" id="ARBA00023278"/>
    </source>
</evidence>
<feature type="domain" description="Cadherin" evidence="33">
    <location>
        <begin position="771"/>
        <end position="873"/>
    </location>
</feature>
<feature type="domain" description="EGF-like" evidence="28">
    <location>
        <begin position="1852"/>
        <end position="1888"/>
    </location>
</feature>
<dbReference type="SMART" id="SM00179">
    <property type="entry name" value="EGF_CA"/>
    <property type="match status" value="4"/>
</dbReference>
<dbReference type="Pfam" id="PF02210">
    <property type="entry name" value="Laminin_G_2"/>
    <property type="match status" value="2"/>
</dbReference>
<dbReference type="InterPro" id="IPR001879">
    <property type="entry name" value="GPCR_2_extracellular_dom"/>
</dbReference>
<feature type="domain" description="Cadherin" evidence="33">
    <location>
        <begin position="1104"/>
        <end position="1204"/>
    </location>
</feature>
<keyword evidence="9 26" id="KW-0732">Signal</keyword>
<evidence type="ECO:0000256" key="1">
    <source>
        <dbReference type="ARBA" id="ARBA00002066"/>
    </source>
</evidence>
<evidence type="ECO:0000256" key="6">
    <source>
        <dbReference type="ARBA" id="ARBA00022536"/>
    </source>
</evidence>
<evidence type="ECO:0000256" key="3">
    <source>
        <dbReference type="ARBA" id="ARBA00010933"/>
    </source>
</evidence>
<dbReference type="Pfam" id="PF16489">
    <property type="entry name" value="GAIN"/>
    <property type="match status" value="1"/>
</dbReference>
<dbReference type="InterPro" id="IPR013320">
    <property type="entry name" value="ConA-like_dom_sf"/>
</dbReference>
<dbReference type="PROSITE" id="PS01186">
    <property type="entry name" value="EGF_2"/>
    <property type="match status" value="2"/>
</dbReference>
<evidence type="ECO:0000259" key="27">
    <source>
        <dbReference type="PROSITE" id="PS50025"/>
    </source>
</evidence>
<evidence type="ECO:0000259" key="31">
    <source>
        <dbReference type="PROSITE" id="PS50227"/>
    </source>
</evidence>
<dbReference type="GO" id="GO:0007156">
    <property type="term" value="P:homophilic cell adhesion via plasma membrane adhesion molecules"/>
    <property type="evidence" value="ECO:0007669"/>
    <property type="project" value="InterPro"/>
</dbReference>
<dbReference type="GO" id="GO:0007166">
    <property type="term" value="P:cell surface receptor signaling pathway"/>
    <property type="evidence" value="ECO:0007669"/>
    <property type="project" value="InterPro"/>
</dbReference>
<dbReference type="Gene3D" id="2.10.25.10">
    <property type="entry name" value="Laminin"/>
    <property type="match status" value="6"/>
</dbReference>
<dbReference type="InterPro" id="IPR002126">
    <property type="entry name" value="Cadherin-like_dom"/>
</dbReference>
<feature type="compositionally biased region" description="Low complexity" evidence="24">
    <location>
        <begin position="2829"/>
        <end position="2842"/>
    </location>
</feature>
<dbReference type="CDD" id="cd11304">
    <property type="entry name" value="Cadherin_repeat"/>
    <property type="match status" value="9"/>
</dbReference>
<dbReference type="FunFam" id="2.60.40.60:FF:000029">
    <property type="entry name" value="Cadherin EGF LAG seven-pass G-type receptor 3"/>
    <property type="match status" value="1"/>
</dbReference>
<dbReference type="InterPro" id="IPR036445">
    <property type="entry name" value="GPCR_2_extracell_dom_sf"/>
</dbReference>
<dbReference type="InterPro" id="IPR057244">
    <property type="entry name" value="GAIN_B"/>
</dbReference>
<feature type="chain" id="PRO_5034561069" evidence="26">
    <location>
        <begin position="22"/>
        <end position="2937"/>
    </location>
</feature>
<evidence type="ECO:0000259" key="28">
    <source>
        <dbReference type="PROSITE" id="PS50026"/>
    </source>
</evidence>
<feature type="domain" description="EGF-like" evidence="28">
    <location>
        <begin position="1889"/>
        <end position="1926"/>
    </location>
</feature>
<feature type="domain" description="G-protein coupled receptors family 2 profile 2" evidence="32">
    <location>
        <begin position="2426"/>
        <end position="2659"/>
    </location>
</feature>
<keyword evidence="6 22" id="KW-0245">EGF-like domain</keyword>
<dbReference type="SMART" id="SM00181">
    <property type="entry name" value="EGF"/>
    <property type="match status" value="6"/>
</dbReference>
<evidence type="ECO:0000256" key="13">
    <source>
        <dbReference type="ARBA" id="ARBA00023040"/>
    </source>
</evidence>
<feature type="region of interest" description="Disordered" evidence="24">
    <location>
        <begin position="2271"/>
        <end position="2290"/>
    </location>
</feature>
<dbReference type="Gene3D" id="1.20.1070.10">
    <property type="entry name" value="Rhodopsin 7-helix transmembrane proteins"/>
    <property type="match status" value="1"/>
</dbReference>
<dbReference type="GO" id="GO:0048513">
    <property type="term" value="P:animal organ development"/>
    <property type="evidence" value="ECO:0007669"/>
    <property type="project" value="UniProtKB-ARBA"/>
</dbReference>
<keyword evidence="16" id="KW-0675">Receptor</keyword>
<feature type="transmembrane region" description="Helical" evidence="25">
    <location>
        <begin position="2428"/>
        <end position="2451"/>
    </location>
</feature>
<dbReference type="Pfam" id="PF00002">
    <property type="entry name" value="7tm_2"/>
    <property type="match status" value="1"/>
</dbReference>
<dbReference type="InterPro" id="IPR046338">
    <property type="entry name" value="GAIN_dom_sf"/>
</dbReference>
<feature type="region of interest" description="Disordered" evidence="24">
    <location>
        <begin position="2715"/>
        <end position="2915"/>
    </location>
</feature>
<feature type="domain" description="G-protein coupled receptors family 2 profile 1" evidence="31">
    <location>
        <begin position="2015"/>
        <end position="2088"/>
    </location>
</feature>
<evidence type="ECO:0000256" key="12">
    <source>
        <dbReference type="ARBA" id="ARBA00022989"/>
    </source>
</evidence>
<dbReference type="Gene3D" id="2.60.220.50">
    <property type="match status" value="1"/>
</dbReference>
<feature type="disulfide bond" evidence="22">
    <location>
        <begin position="1655"/>
        <end position="1664"/>
    </location>
</feature>
<comment type="similarity">
    <text evidence="3">Belongs to the G-protein coupled receptor 2 family. LN-TM7 subfamily.</text>
</comment>
<evidence type="ECO:0000256" key="20">
    <source>
        <dbReference type="ARBA" id="ARBA00023292"/>
    </source>
</evidence>
<feature type="domain" description="EGF-like" evidence="28">
    <location>
        <begin position="1343"/>
        <end position="1379"/>
    </location>
</feature>
<dbReference type="FunFam" id="2.10.25.10:FF:000089">
    <property type="entry name" value="Cadherin EGF LAG seven-pass G-type receptor 3"/>
    <property type="match status" value="1"/>
</dbReference>
<keyword evidence="20 23" id="KW-0424">Laminin EGF-like domain</keyword>
<evidence type="ECO:0000256" key="18">
    <source>
        <dbReference type="ARBA" id="ARBA00023224"/>
    </source>
</evidence>
<dbReference type="InterPro" id="IPR000742">
    <property type="entry name" value="EGF"/>
</dbReference>
<dbReference type="Gene3D" id="2.60.40.60">
    <property type="entry name" value="Cadherins"/>
    <property type="match status" value="9"/>
</dbReference>
<dbReference type="CDD" id="cd15991">
    <property type="entry name" value="7tmB2_CELSR1"/>
    <property type="match status" value="1"/>
</dbReference>
<sequence>MELPVIWMCFGLLIHLPPFGCLDLHLSGSLQPGVTLANVSIGPEWTYRIDRSLTDKSLRHFVKIGRSDGLLSVARKVDCTRLPRNPVPLYLRIKSLLSENFILLHFNTFVHGQNCFIKYKRKNLNPDAYMYLLTGYETCFSLDSLPINIYERLPVSLRNSQMFRGRCVEKHQRRVISLTSANLCLPHKQRDEANLLCLMPNSLNSSLFVDVKLHLRREHTRSELDPWAKRQKRNVNSAPQFQLPNYQVSVPENEPSGTRVITLKAFDADDGDAGVIEYDMEALFDSRSNSLFQINPETGGITTLQPLDREVKDTHVFKVTATDRGTPKRLAIAYLTITVSDTNDHAPVFEQNEYRVSIRENVEVGFEVMTIRATDGDAPSNANMIYTIVNDDEVNTYFEIDPRNGLVKTRVRPDREVKTQYKLFVEANDQGREPGPRTATATVHILIEDENDNYPQFSEKRYVVQVPENIAVNSQVAMVKAMDKDAGNNAKVHYSIINGNIKGQFYIHSPTGVIDVISPLDYEMIREYTLRVKAQDGGRPPLINGTGMVVIQVLDVNDNAPMFVSTPFQASVLENVPVGYSVLHIQAIDADSGYNAHLEYMLTDTSPSFPFIINNNTGWITVSAELDRETTEFYNFGVEARDHGVPTMSSSASVSVTILDVNDNVPTFTKHLYNLKVNEDAVVGTSVLVVSAVDRDVNSVVTYQISSGNTRNRFAITSQSGGGLITLALPLDYKQERQYLLTITASDGTRQDTAQVFINVTDANTHRPVFQSANYQVLVSEDRPVGSTVVVISATDEDTGENARITYVMEDNVPQFKIDPDTGAITTQIEIDYEDQASYTLAIIARDNGIPQKSDTTYVEIIILDANDNAPQFLREIYQATVFEDAPVYTSVLQVSASDRDSGSNGRLSYTFQGGDDGEGDFFIEPYSGIIRTARKLDRENVAVYSLKAFAVDKGVPPLKAAVDIHVSVLDINDNAPVFEKDELYFYVEENSAVGSTLARISATDPDEGTNAQILYQIVEGNIPEVFQLDIFSGDLIALTDLDFETKMEYVIVVQATSAPLVSRATVHVLLVDVNDNVPILQDFEIIFNNYITNKSSSFPTGVIGKVPARDPDVSDKLLYTFVEGNDLNLLILNQDTGELKLSKDLDNNRQLEATMRVTVSDGLHQVSALCTLRVTIITDDMLTNSITVRLENMSQERFLSPLLSLFTEGVAAVLSTSPDGVFVFNVQNDTDVSGSILNVTFSALLPGGAPGRYFPSEELQEQLYLNRTLLTLISTQRVLPFDDNICLREPCENYMKCVAVLKFDSTAPFVASNTVLFRPIHPVNGLRCRCPDGFTGDYCETEVDLCYSGPCQNNGKCRTREGGYTCECPQDFTGERCEVNMRSGRCVPGVCKNGGRCVDLLVGGFLCQCPDGEYEKPYCEMTTRSFPGQSFITFRSLRQRFHFTLSFTFATRERNALLLYNGRFNERHDFIAIEIVEEQIQLTFSAGESKTTVTPFVAGGVSDGLWHTVHLHYYNKPNIGHLGVPYGPSEEKVAVVAVDDCDVAMALRFGEQIGNYSCAARGTQTGQKKSLDLTGPLLLGGVPNLPEDFPVQKRDFVGCIRNLTIDSKPIDMASFIANNGTSAGCAAKHDYCSKVVCQNGGVCVNRWNTHTCNCPLGYGGKNCEHVMPAPLHFDGHALVSWSETDITIAIPWYMGLMFRTRKSTGVLLQASAGEFSKISLMVNNRHLRFQVFLGVRRVALLDFPQVSVDNGEWHHVLVELKSGKDGKDIKYIALVSLDYGMFQSAVEIGNELPGLKLRNLFIGGLLKKNGTVQAGFTGCIQGLRMGETSTNTANINIRLATRIRAKDGCNVPDACQSNLCPSHSRCTDNWASYTCVCEPGYLGRDCVDACLLNPCEHISSCVRKPSITRGYSCECGHNYYGQYCEHKGDQPCARGWWGYPTCGPCNCDVSKGFKRDCNKTTGECSCKDNYFRPLGADTCYPCDCFHLGAHSRTCDAVTGQCPCKMGVVGRQCNRCDNPFAEVTVGGCVVVYDGCPKAFEDGIWWPRTMFGGPAATNCPKESSGTAIRHCSDDKGWLPPELFNCTSLSFSKLKKECEDLHANASRMDGEKSKSLAGLLHSATYHTDRLFGNDVRTAYQLLASVLEHESLQQGFELTATHDADFNKNIIKAGSAILDPVNKEHWQKIQRSDGGTAHLLHHFEEYGNTLVQNMRKTYLRPFTIVTDNMIVALDFLDSTANQDKIPRFQEVKEVFAKELESSVVFPNLLTMPKKTKEPPAKIEPTEKRRHAEQPDPPAVVMVMIYRSLGQLLPESYDPDRRSLRLPTRPVINTPVISVVVHRDGEPLLTPLQKPITLNFRLLETHERTKPVCVYWNHSILVAGGGAWSSKGCELVFRNSTHISCQCNHLTSFAVLMDISKREHGDVLPLKVVTYTTVSASLVALLITFLLLAILRKLRSNLHSIHKNLVAAIFLSELIFLTGINQTDSPFVCTVVAILLHYSYMCAFAWMFVEGLHIYRMLTEMRNINQGHMRFYYAIGWGIPAIITGLAVGLDPQGYGNPDFCWLSVYDTLIWSITGPISIINIVLIVLAAKASCGRCQQTEKSGVISSLRVAFLVLLLISATWLLGLMAVNSDVLSFHYLFALLSCLQGMCIFFFHCILNKDVRRNLKSVFTGKKVPAEDPSTTRATLLTRSLNGDVYTEDGGLYRTTIGESTVSLETSIRSGKSHGSNSDSDSELSVDEHSSSYASSHSSDSEDEARHSRTKWNNERTPIHSTPKADAMSGQGKPNRSEEPPTASESEDPGGPEKLRMETKVNVELHQGNKLNHNGDVSQSESPPSQPNSTQLPRRGILKNKITYPPPLTDKNMKNRLREKLSDYNPPQIPRKTPSVGSKEGVRSGTEAKSTIIKPPPLPPQSALNGIAVEQGMSPVTLADEDFDSE</sequence>
<dbReference type="GO" id="GO:0009653">
    <property type="term" value="P:anatomical structure morphogenesis"/>
    <property type="evidence" value="ECO:0007669"/>
    <property type="project" value="UniProtKB-ARBA"/>
</dbReference>
<feature type="compositionally biased region" description="Basic and acidic residues" evidence="24">
    <location>
        <begin position="2755"/>
        <end position="2769"/>
    </location>
</feature>
<dbReference type="GO" id="GO:0009952">
    <property type="term" value="P:anterior/posterior pattern specification"/>
    <property type="evidence" value="ECO:0007669"/>
    <property type="project" value="UniProtKB-ARBA"/>
</dbReference>
<feature type="signal peptide" evidence="26">
    <location>
        <begin position="1"/>
        <end position="21"/>
    </location>
</feature>
<feature type="domain" description="Cadherin" evidence="33">
    <location>
        <begin position="980"/>
        <end position="1081"/>
    </location>
</feature>
<evidence type="ECO:0000256" key="9">
    <source>
        <dbReference type="ARBA" id="ARBA00022729"/>
    </source>
</evidence>
<dbReference type="PANTHER" id="PTHR24026:SF36">
    <property type="entry name" value="CADHERIN EGF LAG SEVEN-PASS G-TYPE RECEPTOR 1"/>
    <property type="match status" value="1"/>
</dbReference>
<dbReference type="Pfam" id="PF23592">
    <property type="entry name" value="Cadherin_CELSR2_9th"/>
    <property type="match status" value="1"/>
</dbReference>
<keyword evidence="19" id="KW-0379">Hydroxylation</keyword>
<dbReference type="FunFam" id="2.10.25.10:FF:000011">
    <property type="entry name" value="Cadherin EGF LAG seven-pass G-type receptor"/>
    <property type="match status" value="1"/>
</dbReference>
<evidence type="ECO:0000256" key="22">
    <source>
        <dbReference type="PROSITE-ProRule" id="PRU00076"/>
    </source>
</evidence>
<dbReference type="SUPFAM" id="SSF57196">
    <property type="entry name" value="EGF/Laminin"/>
    <property type="match status" value="3"/>
</dbReference>
<feature type="disulfide bond" evidence="23">
    <location>
        <begin position="1985"/>
        <end position="2002"/>
    </location>
</feature>
<keyword evidence="14 25" id="KW-0472">Membrane</keyword>
<feature type="disulfide bond" evidence="23">
    <location>
        <begin position="2004"/>
        <end position="2013"/>
    </location>
</feature>
<evidence type="ECO:0000256" key="5">
    <source>
        <dbReference type="ARBA" id="ARBA00022475"/>
    </source>
</evidence>
<feature type="disulfide bond" evidence="22">
    <location>
        <begin position="1916"/>
        <end position="1925"/>
    </location>
</feature>
<dbReference type="Gene3D" id="4.10.1240.10">
    <property type="entry name" value="GPCR, family 2, extracellular hormone receptor domain"/>
    <property type="match status" value="1"/>
</dbReference>
<keyword evidence="8 25" id="KW-0812">Transmembrane</keyword>
<dbReference type="FunFam" id="2.60.40.60:FF:000044">
    <property type="entry name" value="Cadherin, EGF LAG seven-pass G-type receptor 3"/>
    <property type="match status" value="1"/>
</dbReference>
<dbReference type="FunFam" id="2.60.120.200:FF:000020">
    <property type="entry name" value="Cadherin EGF LAG seven-pass G-type receptor 2"/>
    <property type="match status" value="1"/>
</dbReference>
<feature type="transmembrane region" description="Helical" evidence="25">
    <location>
        <begin position="2610"/>
        <end position="2629"/>
    </location>
</feature>
<dbReference type="InterPro" id="IPR001791">
    <property type="entry name" value="Laminin_G"/>
</dbReference>
<feature type="domain" description="Cadherin" evidence="33">
    <location>
        <begin position="564"/>
        <end position="668"/>
    </location>
</feature>
<dbReference type="SUPFAM" id="SSF81321">
    <property type="entry name" value="Family A G protein-coupled receptor-like"/>
    <property type="match status" value="1"/>
</dbReference>
<dbReference type="GO" id="GO:0005886">
    <property type="term" value="C:plasma membrane"/>
    <property type="evidence" value="ECO:0007669"/>
    <property type="project" value="UniProtKB-SubCell"/>
</dbReference>
<evidence type="ECO:0000256" key="7">
    <source>
        <dbReference type="ARBA" id="ARBA00022553"/>
    </source>
</evidence>
<dbReference type="CDD" id="cd00054">
    <property type="entry name" value="EGF_CA"/>
    <property type="match status" value="4"/>
</dbReference>
<dbReference type="Gene3D" id="2.170.300.10">
    <property type="entry name" value="Tie2 ligand-binding domain superfamily"/>
    <property type="match status" value="1"/>
</dbReference>
<dbReference type="PROSITE" id="PS50027">
    <property type="entry name" value="EGF_LAM_2"/>
    <property type="match status" value="1"/>
</dbReference>
<dbReference type="PROSITE" id="PS00022">
    <property type="entry name" value="EGF_1"/>
    <property type="match status" value="5"/>
</dbReference>
<evidence type="ECO:0000259" key="32">
    <source>
        <dbReference type="PROSITE" id="PS50261"/>
    </source>
</evidence>
<feature type="domain" description="Laminin G" evidence="27">
    <location>
        <begin position="1422"/>
        <end position="1626"/>
    </location>
</feature>
<dbReference type="PROSITE" id="PS50227">
    <property type="entry name" value="G_PROTEIN_RECEP_F2_3"/>
    <property type="match status" value="1"/>
</dbReference>
<feature type="domain" description="Laminin EGF-like" evidence="29">
    <location>
        <begin position="1983"/>
        <end position="2030"/>
    </location>
</feature>
<feature type="transmembrane region" description="Helical" evidence="25">
    <location>
        <begin position="2487"/>
        <end position="2509"/>
    </location>
</feature>
<evidence type="ECO:0000259" key="30">
    <source>
        <dbReference type="PROSITE" id="PS50221"/>
    </source>
</evidence>
<keyword evidence="5" id="KW-1003">Cell membrane</keyword>
<keyword evidence="4" id="KW-0217">Developmental protein</keyword>
<evidence type="ECO:0000256" key="10">
    <source>
        <dbReference type="ARBA" id="ARBA00022737"/>
    </source>
</evidence>